<keyword evidence="1" id="KW-0812">Transmembrane</keyword>
<dbReference type="Proteomes" id="UP000278222">
    <property type="component" value="Unassembled WGS sequence"/>
</dbReference>
<keyword evidence="3" id="KW-1185">Reference proteome</keyword>
<evidence type="ECO:0000313" key="2">
    <source>
        <dbReference type="EMBL" id="ROQ00105.1"/>
    </source>
</evidence>
<feature type="transmembrane region" description="Helical" evidence="1">
    <location>
        <begin position="162"/>
        <end position="187"/>
    </location>
</feature>
<proteinExistence type="predicted"/>
<dbReference type="EMBL" id="RJKX01000013">
    <property type="protein sequence ID" value="ROQ00105.1"/>
    <property type="molecule type" value="Genomic_DNA"/>
</dbReference>
<organism evidence="2 3">
    <name type="scientific">Stella humosa</name>
    <dbReference type="NCBI Taxonomy" id="94"/>
    <lineage>
        <taxon>Bacteria</taxon>
        <taxon>Pseudomonadati</taxon>
        <taxon>Pseudomonadota</taxon>
        <taxon>Alphaproteobacteria</taxon>
        <taxon>Rhodospirillales</taxon>
        <taxon>Stellaceae</taxon>
        <taxon>Stella</taxon>
    </lineage>
</organism>
<keyword evidence="1" id="KW-1133">Transmembrane helix</keyword>
<protein>
    <recommendedName>
        <fullName evidence="4">MASE1 protein</fullName>
    </recommendedName>
</protein>
<evidence type="ECO:0000313" key="3">
    <source>
        <dbReference type="Proteomes" id="UP000278222"/>
    </source>
</evidence>
<evidence type="ECO:0000256" key="1">
    <source>
        <dbReference type="SAM" id="Phobius"/>
    </source>
</evidence>
<gene>
    <name evidence="2" type="ORF">EDC65_1901</name>
</gene>
<reference evidence="2 3" key="1">
    <citation type="submission" date="2018-11" db="EMBL/GenBank/DDBJ databases">
        <title>Genomic Encyclopedia of Type Strains, Phase IV (KMG-IV): sequencing the most valuable type-strain genomes for metagenomic binning, comparative biology and taxonomic classification.</title>
        <authorList>
            <person name="Goeker M."/>
        </authorList>
    </citation>
    <scope>NUCLEOTIDE SEQUENCE [LARGE SCALE GENOMIC DNA]</scope>
    <source>
        <strain evidence="2 3">DSM 5900</strain>
    </source>
</reference>
<feature type="transmembrane region" description="Helical" evidence="1">
    <location>
        <begin position="123"/>
        <end position="142"/>
    </location>
</feature>
<comment type="caution">
    <text evidence="2">The sequence shown here is derived from an EMBL/GenBank/DDBJ whole genome shotgun (WGS) entry which is preliminary data.</text>
</comment>
<accession>A0A3N1MAL9</accession>
<feature type="transmembrane region" description="Helical" evidence="1">
    <location>
        <begin position="69"/>
        <end position="87"/>
    </location>
</feature>
<feature type="transmembrane region" description="Helical" evidence="1">
    <location>
        <begin position="12"/>
        <end position="34"/>
    </location>
</feature>
<keyword evidence="1" id="KW-0472">Membrane</keyword>
<dbReference type="AlphaFoldDB" id="A0A3N1MAL9"/>
<name>A0A3N1MAL9_9PROT</name>
<sequence>MGVDRVGRTHPTAVDAGLVVLSAVIWAISVYLNNEVFFPWTHDEDYLHWIFVPGGIKVLLVMLLGWRAVVGMAFGAIPGVLTALPGIGPLALALVAGAVGVMPWLSIRLFSYVTGVRHPWHDLVWWHLPAIAALSAFANSAFLNSQLILLGLEPPRDLPVNLLSVMISDFAGALILLLVSVALVRLLRTIR</sequence>
<dbReference type="OrthoDB" id="8795931at2"/>
<evidence type="ECO:0008006" key="4">
    <source>
        <dbReference type="Google" id="ProtNLM"/>
    </source>
</evidence>
<dbReference type="RefSeq" id="WP_123689421.1">
    <property type="nucleotide sequence ID" value="NZ_AP019700.1"/>
</dbReference>
<feature type="transmembrane region" description="Helical" evidence="1">
    <location>
        <begin position="93"/>
        <end position="111"/>
    </location>
</feature>
<feature type="transmembrane region" description="Helical" evidence="1">
    <location>
        <begin position="46"/>
        <end position="64"/>
    </location>
</feature>